<dbReference type="AlphaFoldDB" id="A0A2U1TC26"/>
<keyword evidence="1" id="KW-0812">Transmembrane</keyword>
<comment type="caution">
    <text evidence="2">The sequence shown here is derived from an EMBL/GenBank/DDBJ whole genome shotgun (WGS) entry which is preliminary data.</text>
</comment>
<organism evidence="2 3">
    <name type="scientific">Mycetocola zhujimingii</name>
    <dbReference type="NCBI Taxonomy" id="2079792"/>
    <lineage>
        <taxon>Bacteria</taxon>
        <taxon>Bacillati</taxon>
        <taxon>Actinomycetota</taxon>
        <taxon>Actinomycetes</taxon>
        <taxon>Micrococcales</taxon>
        <taxon>Microbacteriaceae</taxon>
        <taxon>Mycetocola</taxon>
    </lineage>
</organism>
<feature type="transmembrane region" description="Helical" evidence="1">
    <location>
        <begin position="97"/>
        <end position="117"/>
    </location>
</feature>
<feature type="transmembrane region" description="Helical" evidence="1">
    <location>
        <begin position="31"/>
        <end position="47"/>
    </location>
</feature>
<keyword evidence="1" id="KW-1133">Transmembrane helix</keyword>
<keyword evidence="1" id="KW-0472">Membrane</keyword>
<reference evidence="3" key="1">
    <citation type="submission" date="2018-04" db="EMBL/GenBank/DDBJ databases">
        <authorList>
            <person name="Liu S."/>
            <person name="Wang Z."/>
            <person name="Li J."/>
        </authorList>
    </citation>
    <scope>NUCLEOTIDE SEQUENCE [LARGE SCALE GENOMIC DNA]</scope>
    <source>
        <strain evidence="3">622</strain>
    </source>
</reference>
<keyword evidence="3" id="KW-1185">Reference proteome</keyword>
<evidence type="ECO:0000256" key="1">
    <source>
        <dbReference type="SAM" id="Phobius"/>
    </source>
</evidence>
<feature type="transmembrane region" description="Helical" evidence="1">
    <location>
        <begin position="59"/>
        <end position="77"/>
    </location>
</feature>
<proteinExistence type="predicted"/>
<evidence type="ECO:0000313" key="3">
    <source>
        <dbReference type="Proteomes" id="UP000244962"/>
    </source>
</evidence>
<name>A0A2U1TC26_9MICO</name>
<dbReference type="EMBL" id="QEFB01000013">
    <property type="protein sequence ID" value="PWC06436.1"/>
    <property type="molecule type" value="Genomic_DNA"/>
</dbReference>
<dbReference type="Proteomes" id="UP000244962">
    <property type="component" value="Unassembled WGS sequence"/>
</dbReference>
<protein>
    <submittedName>
        <fullName evidence="2">Uncharacterized protein</fullName>
    </submittedName>
</protein>
<accession>A0A2U1TC26</accession>
<sequence>MGVISIAVWMGVALVIVVNDIPLGFRVGTSIAGVTAIAIVVWAWLYARTPNDFLTATSTVRLVTVFFGVIMAYAFLAQLSGRPESALPVEVNGYLTGLLSTLLNVVGVVLIVMTDFVRCFTIPLKSPPWRETRERSESAAGPNPVLAT</sequence>
<feature type="transmembrane region" description="Helical" evidence="1">
    <location>
        <begin position="7"/>
        <end position="25"/>
    </location>
</feature>
<gene>
    <name evidence="2" type="ORF">DF223_12655</name>
</gene>
<evidence type="ECO:0000313" key="2">
    <source>
        <dbReference type="EMBL" id="PWC06436.1"/>
    </source>
</evidence>